<keyword evidence="2" id="KW-1185">Reference proteome</keyword>
<proteinExistence type="predicted"/>
<dbReference type="RefSeq" id="WP_371843422.1">
    <property type="nucleotide sequence ID" value="NZ_JBGMEL010000008.1"/>
</dbReference>
<protein>
    <recommendedName>
        <fullName evidence="3">Lipoprotein</fullName>
    </recommendedName>
</protein>
<sequence length="107" mass="11364">MNKLLVPAITVFIASCSSTFTKTGDVSHHALSPDCEIAVYTTPPKKDFDELGVVEFKPMPFIGYPGSISSAKSQASPFACANGGNALLLWEANGIGQYLKGTVIRIN</sequence>
<name>A0ABV4NN33_9GAMM</name>
<accession>A0ABV4NN33</accession>
<dbReference type="Proteomes" id="UP001569414">
    <property type="component" value="Unassembled WGS sequence"/>
</dbReference>
<evidence type="ECO:0000313" key="1">
    <source>
        <dbReference type="EMBL" id="MFA0790821.1"/>
    </source>
</evidence>
<organism evidence="1 2">
    <name type="scientific">Microbulbifer echini</name>
    <dbReference type="NCBI Taxonomy" id="1529067"/>
    <lineage>
        <taxon>Bacteria</taxon>
        <taxon>Pseudomonadati</taxon>
        <taxon>Pseudomonadota</taxon>
        <taxon>Gammaproteobacteria</taxon>
        <taxon>Cellvibrionales</taxon>
        <taxon>Microbulbiferaceae</taxon>
        <taxon>Microbulbifer</taxon>
    </lineage>
</organism>
<dbReference type="EMBL" id="JBGMEL010000008">
    <property type="protein sequence ID" value="MFA0790821.1"/>
    <property type="molecule type" value="Genomic_DNA"/>
</dbReference>
<dbReference type="PROSITE" id="PS51257">
    <property type="entry name" value="PROKAR_LIPOPROTEIN"/>
    <property type="match status" value="1"/>
</dbReference>
<evidence type="ECO:0008006" key="3">
    <source>
        <dbReference type="Google" id="ProtNLM"/>
    </source>
</evidence>
<evidence type="ECO:0000313" key="2">
    <source>
        <dbReference type="Proteomes" id="UP001569414"/>
    </source>
</evidence>
<comment type="caution">
    <text evidence="1">The sequence shown here is derived from an EMBL/GenBank/DDBJ whole genome shotgun (WGS) entry which is preliminary data.</text>
</comment>
<gene>
    <name evidence="1" type="ORF">ACCI51_09715</name>
</gene>
<reference evidence="1 2" key="1">
    <citation type="submission" date="2024-08" db="EMBL/GenBank/DDBJ databases">
        <authorList>
            <person name="Ishaq N."/>
        </authorList>
    </citation>
    <scope>NUCLEOTIDE SEQUENCE [LARGE SCALE GENOMIC DNA]</scope>
    <source>
        <strain evidence="1 2">JCM 30400</strain>
    </source>
</reference>